<sequence>MTLLLVIVLLGLTLVFYMIYNAFHDKVSYNMISDKRLPESFNNFHIFFITDIHRRKIDDQTIQSIKDEIDVVVIGGDLTENGVPLKRTQDNIQKLKKWNAPIFFVWGNNDYEGFPVRFTNLLINEGVTILANKEEIIERNQEKIRFVGLDYSLFRPVNFTKFVHRNNELFTILLVHSPQTFEEELTDDEKNMVEFVLAGHTHGGQIRFFNFGPYEKGGLKKVRNTNLLVSEGYGYSLVPLRLETSAECHVITLKSN</sequence>
<dbReference type="Proteomes" id="UP000183988">
    <property type="component" value="Unassembled WGS sequence"/>
</dbReference>
<accession>A0A1M5CS07</accession>
<evidence type="ECO:0000259" key="1">
    <source>
        <dbReference type="Pfam" id="PF00149"/>
    </source>
</evidence>
<feature type="domain" description="Calcineurin-like phosphoesterase" evidence="1">
    <location>
        <begin position="45"/>
        <end position="203"/>
    </location>
</feature>
<dbReference type="Gene3D" id="3.60.21.10">
    <property type="match status" value="1"/>
</dbReference>
<dbReference type="STRING" id="930117.SAMN05216225_1001364"/>
<dbReference type="RefSeq" id="WP_072887388.1">
    <property type="nucleotide sequence ID" value="NZ_FQVW01000001.1"/>
</dbReference>
<evidence type="ECO:0000313" key="2">
    <source>
        <dbReference type="EMBL" id="SHF57514.1"/>
    </source>
</evidence>
<dbReference type="InterPro" id="IPR051158">
    <property type="entry name" value="Metallophosphoesterase_sf"/>
</dbReference>
<dbReference type="GO" id="GO:0009245">
    <property type="term" value="P:lipid A biosynthetic process"/>
    <property type="evidence" value="ECO:0007669"/>
    <property type="project" value="TreeGrafter"/>
</dbReference>
<keyword evidence="2" id="KW-0378">Hydrolase</keyword>
<proteinExistence type="predicted"/>
<dbReference type="Pfam" id="PF00149">
    <property type="entry name" value="Metallophos"/>
    <property type="match status" value="1"/>
</dbReference>
<evidence type="ECO:0000313" key="3">
    <source>
        <dbReference type="Proteomes" id="UP000183988"/>
    </source>
</evidence>
<dbReference type="PANTHER" id="PTHR31302:SF32">
    <property type="entry name" value="PHOSPHOESTERASE"/>
    <property type="match status" value="1"/>
</dbReference>
<dbReference type="AlphaFoldDB" id="A0A1M5CS07"/>
<dbReference type="PANTHER" id="PTHR31302">
    <property type="entry name" value="TRANSMEMBRANE PROTEIN WITH METALLOPHOSPHOESTERASE DOMAIN-RELATED"/>
    <property type="match status" value="1"/>
</dbReference>
<organism evidence="2 3">
    <name type="scientific">Ornithinibacillus halophilus</name>
    <dbReference type="NCBI Taxonomy" id="930117"/>
    <lineage>
        <taxon>Bacteria</taxon>
        <taxon>Bacillati</taxon>
        <taxon>Bacillota</taxon>
        <taxon>Bacilli</taxon>
        <taxon>Bacillales</taxon>
        <taxon>Bacillaceae</taxon>
        <taxon>Ornithinibacillus</taxon>
    </lineage>
</organism>
<dbReference type="InterPro" id="IPR029052">
    <property type="entry name" value="Metallo-depent_PP-like"/>
</dbReference>
<dbReference type="OrthoDB" id="9780884at2"/>
<name>A0A1M5CS07_9BACI</name>
<reference evidence="2 3" key="1">
    <citation type="submission" date="2016-11" db="EMBL/GenBank/DDBJ databases">
        <authorList>
            <person name="Jaros S."/>
            <person name="Januszkiewicz K."/>
            <person name="Wedrychowicz H."/>
        </authorList>
    </citation>
    <scope>NUCLEOTIDE SEQUENCE [LARGE SCALE GENOMIC DNA]</scope>
    <source>
        <strain evidence="2 3">IBRC-M 10683</strain>
    </source>
</reference>
<dbReference type="SUPFAM" id="SSF56300">
    <property type="entry name" value="Metallo-dependent phosphatases"/>
    <property type="match status" value="1"/>
</dbReference>
<gene>
    <name evidence="2" type="ORF">SAMN05216225_1001364</name>
</gene>
<dbReference type="InterPro" id="IPR004843">
    <property type="entry name" value="Calcineurin-like_PHP"/>
</dbReference>
<dbReference type="GO" id="GO:0008758">
    <property type="term" value="F:UDP-2,3-diacylglucosamine hydrolase activity"/>
    <property type="evidence" value="ECO:0007669"/>
    <property type="project" value="TreeGrafter"/>
</dbReference>
<dbReference type="EMBL" id="FQVW01000001">
    <property type="protein sequence ID" value="SHF57514.1"/>
    <property type="molecule type" value="Genomic_DNA"/>
</dbReference>
<keyword evidence="3" id="KW-1185">Reference proteome</keyword>
<dbReference type="GO" id="GO:0016020">
    <property type="term" value="C:membrane"/>
    <property type="evidence" value="ECO:0007669"/>
    <property type="project" value="GOC"/>
</dbReference>
<protein>
    <submittedName>
        <fullName evidence="2">Predicted phosphohydrolase, MPP superfamily</fullName>
    </submittedName>
</protein>